<dbReference type="GO" id="GO:0006508">
    <property type="term" value="P:proteolysis"/>
    <property type="evidence" value="ECO:0007669"/>
    <property type="project" value="InterPro"/>
</dbReference>
<dbReference type="GO" id="GO:0019748">
    <property type="term" value="P:secondary metabolic process"/>
    <property type="evidence" value="ECO:0007669"/>
    <property type="project" value="TreeGrafter"/>
</dbReference>
<evidence type="ECO:0008006" key="5">
    <source>
        <dbReference type="Google" id="ProtNLM"/>
    </source>
</evidence>
<reference evidence="3" key="1">
    <citation type="submission" date="2022-03" db="EMBL/GenBank/DDBJ databases">
        <title>A functionally conserved STORR gene fusion in Papaver species that diverged 16.8 million years ago.</title>
        <authorList>
            <person name="Catania T."/>
        </authorList>
    </citation>
    <scope>NUCLEOTIDE SEQUENCE</scope>
    <source>
        <strain evidence="3">S-191538</strain>
    </source>
</reference>
<dbReference type="InterPro" id="IPR029058">
    <property type="entry name" value="AB_hydrolase_fold"/>
</dbReference>
<gene>
    <name evidence="3" type="ORF">MKW94_018301</name>
</gene>
<dbReference type="Proteomes" id="UP001177140">
    <property type="component" value="Unassembled WGS sequence"/>
</dbReference>
<organism evidence="3 4">
    <name type="scientific">Papaver nudicaule</name>
    <name type="common">Iceland poppy</name>
    <dbReference type="NCBI Taxonomy" id="74823"/>
    <lineage>
        <taxon>Eukaryota</taxon>
        <taxon>Viridiplantae</taxon>
        <taxon>Streptophyta</taxon>
        <taxon>Embryophyta</taxon>
        <taxon>Tracheophyta</taxon>
        <taxon>Spermatophyta</taxon>
        <taxon>Magnoliopsida</taxon>
        <taxon>Ranunculales</taxon>
        <taxon>Papaveraceae</taxon>
        <taxon>Papaveroideae</taxon>
        <taxon>Papaver</taxon>
    </lineage>
</organism>
<dbReference type="GO" id="GO:0016747">
    <property type="term" value="F:acyltransferase activity, transferring groups other than amino-acyl groups"/>
    <property type="evidence" value="ECO:0007669"/>
    <property type="project" value="TreeGrafter"/>
</dbReference>
<dbReference type="GO" id="GO:0004185">
    <property type="term" value="F:serine-type carboxypeptidase activity"/>
    <property type="evidence" value="ECO:0007669"/>
    <property type="project" value="InterPro"/>
</dbReference>
<feature type="non-terminal residue" evidence="3">
    <location>
        <position position="1"/>
    </location>
</feature>
<evidence type="ECO:0000313" key="3">
    <source>
        <dbReference type="EMBL" id="MCL7039801.1"/>
    </source>
</evidence>
<proteinExistence type="inferred from homology"/>
<dbReference type="Pfam" id="PF00450">
    <property type="entry name" value="Peptidase_S10"/>
    <property type="match status" value="1"/>
</dbReference>
<evidence type="ECO:0000256" key="1">
    <source>
        <dbReference type="ARBA" id="ARBA00009431"/>
    </source>
</evidence>
<protein>
    <recommendedName>
        <fullName evidence="5">Serine carboxypeptidase</fullName>
    </recommendedName>
</protein>
<sequence length="154" mass="17249">MMRYLNHFYFNLLSLFLLLLTSWVQSDFETSSNPAISTGLSSSSSSSSSKVDYLPGFSGALPFHLETGYINVNGTDVNSPSNDDDGNTDIELFYYFVKSERKPEEDPIVFWFTGGPRCSSLSAFLFEIGPITMDIEEYHGGLPKLVLNKDSWTK</sequence>
<accession>A0AA41VEH1</accession>
<dbReference type="InterPro" id="IPR001563">
    <property type="entry name" value="Peptidase_S10"/>
</dbReference>
<comment type="caution">
    <text evidence="3">The sequence shown here is derived from an EMBL/GenBank/DDBJ whole genome shotgun (WGS) entry which is preliminary data.</text>
</comment>
<feature type="signal peptide" evidence="2">
    <location>
        <begin position="1"/>
        <end position="26"/>
    </location>
</feature>
<dbReference type="PANTHER" id="PTHR11802">
    <property type="entry name" value="SERINE PROTEASE FAMILY S10 SERINE CARBOXYPEPTIDASE"/>
    <property type="match status" value="1"/>
</dbReference>
<evidence type="ECO:0000313" key="4">
    <source>
        <dbReference type="Proteomes" id="UP001177140"/>
    </source>
</evidence>
<dbReference type="SUPFAM" id="SSF53474">
    <property type="entry name" value="alpha/beta-Hydrolases"/>
    <property type="match status" value="1"/>
</dbReference>
<feature type="chain" id="PRO_5041245095" description="Serine carboxypeptidase" evidence="2">
    <location>
        <begin position="27"/>
        <end position="154"/>
    </location>
</feature>
<keyword evidence="4" id="KW-1185">Reference proteome</keyword>
<name>A0AA41VEH1_PAPNU</name>
<dbReference type="Gene3D" id="3.40.50.1820">
    <property type="entry name" value="alpha/beta hydrolase"/>
    <property type="match status" value="1"/>
</dbReference>
<dbReference type="PANTHER" id="PTHR11802:SF29">
    <property type="entry name" value="SERINE CARBOXYPEPTIDASE-LIKE 19"/>
    <property type="match status" value="1"/>
</dbReference>
<comment type="similarity">
    <text evidence="1">Belongs to the peptidase S10 family.</text>
</comment>
<keyword evidence="2" id="KW-0732">Signal</keyword>
<dbReference type="AlphaFoldDB" id="A0AA41VEH1"/>
<dbReference type="EMBL" id="JAJJMA010205117">
    <property type="protein sequence ID" value="MCL7039801.1"/>
    <property type="molecule type" value="Genomic_DNA"/>
</dbReference>
<evidence type="ECO:0000256" key="2">
    <source>
        <dbReference type="SAM" id="SignalP"/>
    </source>
</evidence>